<keyword evidence="4" id="KW-1185">Reference proteome</keyword>
<dbReference type="SUPFAM" id="SSF53335">
    <property type="entry name" value="S-adenosyl-L-methionine-dependent methyltransferases"/>
    <property type="match status" value="1"/>
</dbReference>
<sequence length="433" mass="47939">MSTQTPSMSSEQTFRSFTLAAASNYAEFRLDYHPTLYSTLLEKHISSGGKLGTLLDVGCGPGTAARTLGTHFQHVIGLDPSEGMIASATKLCGTTGSGQPIRFAVSGAEDLSGIEDGSVDLLIAATAAHWFNLPVFWARAAQVLKSGGSVGLWTHKGSQFADSVPNVVAIREAVDAIRRDHLSGYYRHGSTLSRDLYVNLPMPWSVDPPVSGFDEGSLYRVEWGTGAVKAFPGDKFLAGGHPDVDLDTFEAMLALCAMLCGEDRWHFYQEGQSIKFNSDGTGESTKQPSKTNEEPRPNEPHLLGELELEITLTKRLPEWVSPQALKDYAKLNESSLHDDAFEPKLFKIRMERGHFMEPAYLSSRGATRYSLRLLFDKSPYPVRSEWRQPEGGPDSNEFWNHKEFVGRKNLDLEKQGRAMNDTSPRRWDECIVC</sequence>
<name>A0A553I9R7_9PEZI</name>
<dbReference type="Proteomes" id="UP000319160">
    <property type="component" value="Unassembled WGS sequence"/>
</dbReference>
<accession>A0A553I9R7</accession>
<gene>
    <name evidence="3" type="ORF">FHL15_002233</name>
</gene>
<dbReference type="OrthoDB" id="10027013at2759"/>
<feature type="compositionally biased region" description="Polar residues" evidence="1">
    <location>
        <begin position="276"/>
        <end position="290"/>
    </location>
</feature>
<dbReference type="GO" id="GO:0008757">
    <property type="term" value="F:S-adenosylmethionine-dependent methyltransferase activity"/>
    <property type="evidence" value="ECO:0007669"/>
    <property type="project" value="InterPro"/>
</dbReference>
<dbReference type="PANTHER" id="PTHR44942:SF10">
    <property type="entry name" value="METHYLTRANSFERASE TYPE 11 DOMAIN-CONTAINING PROTEIN"/>
    <property type="match status" value="1"/>
</dbReference>
<dbReference type="InterPro" id="IPR051052">
    <property type="entry name" value="Diverse_substrate_MTase"/>
</dbReference>
<organism evidence="3 4">
    <name type="scientific">Xylaria flabelliformis</name>
    <dbReference type="NCBI Taxonomy" id="2512241"/>
    <lineage>
        <taxon>Eukaryota</taxon>
        <taxon>Fungi</taxon>
        <taxon>Dikarya</taxon>
        <taxon>Ascomycota</taxon>
        <taxon>Pezizomycotina</taxon>
        <taxon>Sordariomycetes</taxon>
        <taxon>Xylariomycetidae</taxon>
        <taxon>Xylariales</taxon>
        <taxon>Xylariaceae</taxon>
        <taxon>Xylaria</taxon>
    </lineage>
</organism>
<evidence type="ECO:0000313" key="3">
    <source>
        <dbReference type="EMBL" id="TRX96927.1"/>
    </source>
</evidence>
<feature type="region of interest" description="Disordered" evidence="1">
    <location>
        <begin position="276"/>
        <end position="300"/>
    </location>
</feature>
<dbReference type="Gene3D" id="3.40.50.150">
    <property type="entry name" value="Vaccinia Virus protein VP39"/>
    <property type="match status" value="1"/>
</dbReference>
<evidence type="ECO:0000259" key="2">
    <source>
        <dbReference type="Pfam" id="PF08241"/>
    </source>
</evidence>
<evidence type="ECO:0000256" key="1">
    <source>
        <dbReference type="SAM" id="MobiDB-lite"/>
    </source>
</evidence>
<proteinExistence type="predicted"/>
<dbReference type="PANTHER" id="PTHR44942">
    <property type="entry name" value="METHYLTRANSF_11 DOMAIN-CONTAINING PROTEIN"/>
    <property type="match status" value="1"/>
</dbReference>
<dbReference type="STRING" id="2512241.A0A553I9R7"/>
<feature type="domain" description="Methyltransferase type 11" evidence="2">
    <location>
        <begin position="55"/>
        <end position="150"/>
    </location>
</feature>
<feature type="compositionally biased region" description="Basic and acidic residues" evidence="1">
    <location>
        <begin position="291"/>
        <end position="300"/>
    </location>
</feature>
<comment type="caution">
    <text evidence="3">The sequence shown here is derived from an EMBL/GenBank/DDBJ whole genome shotgun (WGS) entry which is preliminary data.</text>
</comment>
<evidence type="ECO:0000313" key="4">
    <source>
        <dbReference type="Proteomes" id="UP000319160"/>
    </source>
</evidence>
<dbReference type="InterPro" id="IPR013216">
    <property type="entry name" value="Methyltransf_11"/>
</dbReference>
<reference evidence="4" key="1">
    <citation type="submission" date="2019-06" db="EMBL/GenBank/DDBJ databases">
        <title>Draft genome sequence of the griseofulvin-producing fungus Xylaria cubensis strain G536.</title>
        <authorList>
            <person name="Mead M.E."/>
            <person name="Raja H.A."/>
            <person name="Steenwyk J.L."/>
            <person name="Knowles S.L."/>
            <person name="Oberlies N.H."/>
            <person name="Rokas A."/>
        </authorList>
    </citation>
    <scope>NUCLEOTIDE SEQUENCE [LARGE SCALE GENOMIC DNA]</scope>
    <source>
        <strain evidence="4">G536</strain>
    </source>
</reference>
<dbReference type="AlphaFoldDB" id="A0A553I9R7"/>
<protein>
    <recommendedName>
        <fullName evidence="2">Methyltransferase type 11 domain-containing protein</fullName>
    </recommendedName>
</protein>
<dbReference type="CDD" id="cd02440">
    <property type="entry name" value="AdoMet_MTases"/>
    <property type="match status" value="1"/>
</dbReference>
<dbReference type="InterPro" id="IPR029063">
    <property type="entry name" value="SAM-dependent_MTases_sf"/>
</dbReference>
<dbReference type="EMBL" id="VFLP01000008">
    <property type="protein sequence ID" value="TRX96927.1"/>
    <property type="molecule type" value="Genomic_DNA"/>
</dbReference>
<dbReference type="Pfam" id="PF08241">
    <property type="entry name" value="Methyltransf_11"/>
    <property type="match status" value="1"/>
</dbReference>